<gene>
    <name evidence="2" type="ORF">PQQ63_38300</name>
</gene>
<dbReference type="CDD" id="cd00531">
    <property type="entry name" value="NTF2_like"/>
    <property type="match status" value="1"/>
</dbReference>
<dbReference type="RefSeq" id="WP_408341151.1">
    <property type="nucleotide sequence ID" value="NZ_JAQQCF010000082.1"/>
</dbReference>
<proteinExistence type="predicted"/>
<evidence type="ECO:0000313" key="3">
    <source>
        <dbReference type="Proteomes" id="UP001629432"/>
    </source>
</evidence>
<dbReference type="InterPro" id="IPR032710">
    <property type="entry name" value="NTF2-like_dom_sf"/>
</dbReference>
<dbReference type="Gene3D" id="3.10.450.50">
    <property type="match status" value="1"/>
</dbReference>
<keyword evidence="3" id="KW-1185">Reference proteome</keyword>
<accession>A0ABW9E542</accession>
<evidence type="ECO:0000259" key="1">
    <source>
        <dbReference type="Pfam" id="PF13577"/>
    </source>
</evidence>
<comment type="caution">
    <text evidence="2">The sequence shown here is derived from an EMBL/GenBank/DDBJ whole genome shotgun (WGS) entry which is preliminary data.</text>
</comment>
<sequence length="154" mass="17185">MIGSELSSGLSDVEEAAIRNICEGQILKFARLNDAGEHQALAAMFTETGTFARPVDPDNFVRGRDAIFVFFRDRPARRTRHIMTNILVEVESAERARAHSLVTLFMGPEKSETLQCDAVLVGDFHDHLEKIGGHWLFAERRGNLTFKSELNLGG</sequence>
<evidence type="ECO:0000313" key="2">
    <source>
        <dbReference type="EMBL" id="MFM0642530.1"/>
    </source>
</evidence>
<protein>
    <submittedName>
        <fullName evidence="2">Nuclear transport factor 2 family protein</fullName>
    </submittedName>
</protein>
<reference evidence="2 3" key="1">
    <citation type="journal article" date="2024" name="Chem. Sci.">
        <title>Discovery of megapolipeptins by genome mining of a Burkholderiales bacteria collection.</title>
        <authorList>
            <person name="Paulo B.S."/>
            <person name="Recchia M.J.J."/>
            <person name="Lee S."/>
            <person name="Fergusson C.H."/>
            <person name="Romanowski S.B."/>
            <person name="Hernandez A."/>
            <person name="Krull N."/>
            <person name="Liu D.Y."/>
            <person name="Cavanagh H."/>
            <person name="Bos A."/>
            <person name="Gray C.A."/>
            <person name="Murphy B.T."/>
            <person name="Linington R.G."/>
            <person name="Eustaquio A.S."/>
        </authorList>
    </citation>
    <scope>NUCLEOTIDE SEQUENCE [LARGE SCALE GENOMIC DNA]</scope>
    <source>
        <strain evidence="2 3">RL17-338-BIC-A</strain>
    </source>
</reference>
<feature type="domain" description="SnoaL-like" evidence="1">
    <location>
        <begin position="28"/>
        <end position="141"/>
    </location>
</feature>
<dbReference type="Proteomes" id="UP001629432">
    <property type="component" value="Unassembled WGS sequence"/>
</dbReference>
<dbReference type="SUPFAM" id="SSF54427">
    <property type="entry name" value="NTF2-like"/>
    <property type="match status" value="1"/>
</dbReference>
<dbReference type="EMBL" id="JAQQCF010000082">
    <property type="protein sequence ID" value="MFM0642530.1"/>
    <property type="molecule type" value="Genomic_DNA"/>
</dbReference>
<name>A0ABW9E542_9BURK</name>
<dbReference type="Pfam" id="PF13577">
    <property type="entry name" value="SnoaL_4"/>
    <property type="match status" value="1"/>
</dbReference>
<dbReference type="InterPro" id="IPR037401">
    <property type="entry name" value="SnoaL-like"/>
</dbReference>
<organism evidence="2 3">
    <name type="scientific">Paraburkholderia metrosideri</name>
    <dbReference type="NCBI Taxonomy" id="580937"/>
    <lineage>
        <taxon>Bacteria</taxon>
        <taxon>Pseudomonadati</taxon>
        <taxon>Pseudomonadota</taxon>
        <taxon>Betaproteobacteria</taxon>
        <taxon>Burkholderiales</taxon>
        <taxon>Burkholderiaceae</taxon>
        <taxon>Paraburkholderia</taxon>
    </lineage>
</organism>